<name>A0ABW0YRI9_9BACI</name>
<evidence type="ECO:0000313" key="1">
    <source>
        <dbReference type="EMBL" id="MFC5714396.1"/>
    </source>
</evidence>
<gene>
    <name evidence="1" type="ORF">ACFPU1_16745</name>
</gene>
<protein>
    <submittedName>
        <fullName evidence="1">Uncharacterized protein</fullName>
    </submittedName>
</protein>
<dbReference type="Proteomes" id="UP001596142">
    <property type="component" value="Unassembled WGS sequence"/>
</dbReference>
<sequence>MALTDEVKDKLTKRKECVGVSFNAVTLMHFFMISEEQKLINAEESRRFIETHKKLEKVPIDASPLLIERNGSYPRYEMTLSMYLSYQLEQYVLNNSNHIWTGLELEDSCSTVSSTYNISESLKSYLKETVFRETNISMTGLINMAVLLERANENTLLSPTTDSQSKSKQFIRIARPLKRYLGSRTNHNGRRFTEGELLEIFLRNLVLYLDIPNRD</sequence>
<evidence type="ECO:0000313" key="2">
    <source>
        <dbReference type="Proteomes" id="UP001596142"/>
    </source>
</evidence>
<proteinExistence type="predicted"/>
<keyword evidence="2" id="KW-1185">Reference proteome</keyword>
<dbReference type="EMBL" id="JBHSOZ010000016">
    <property type="protein sequence ID" value="MFC5714396.1"/>
    <property type="molecule type" value="Genomic_DNA"/>
</dbReference>
<reference evidence="2" key="1">
    <citation type="journal article" date="2019" name="Int. J. Syst. Evol. Microbiol.">
        <title>The Global Catalogue of Microorganisms (GCM) 10K type strain sequencing project: providing services to taxonomists for standard genome sequencing and annotation.</title>
        <authorList>
            <consortium name="The Broad Institute Genomics Platform"/>
            <consortium name="The Broad Institute Genome Sequencing Center for Infectious Disease"/>
            <person name="Wu L."/>
            <person name="Ma J."/>
        </authorList>
    </citation>
    <scope>NUCLEOTIDE SEQUENCE [LARGE SCALE GENOMIC DNA]</scope>
    <source>
        <strain evidence="2">CECT 7184</strain>
    </source>
</reference>
<comment type="caution">
    <text evidence="1">The sequence shown here is derived from an EMBL/GenBank/DDBJ whole genome shotgun (WGS) entry which is preliminary data.</text>
</comment>
<organism evidence="1 2">
    <name type="scientific">Thalassorhabdus alkalitolerans</name>
    <dbReference type="NCBI Taxonomy" id="2282697"/>
    <lineage>
        <taxon>Bacteria</taxon>
        <taxon>Bacillati</taxon>
        <taxon>Bacillota</taxon>
        <taxon>Bacilli</taxon>
        <taxon>Bacillales</taxon>
        <taxon>Bacillaceae</taxon>
        <taxon>Thalassorhabdus</taxon>
    </lineage>
</organism>
<accession>A0ABW0YRI9</accession>
<dbReference type="RefSeq" id="WP_385943496.1">
    <property type="nucleotide sequence ID" value="NZ_JBHSPG010000003.1"/>
</dbReference>